<accession>A0ABR9JJF9</accession>
<evidence type="ECO:0000313" key="2">
    <source>
        <dbReference type="Proteomes" id="UP000627838"/>
    </source>
</evidence>
<sequence>MIRAVNRLGDRMLGKILPGKTASADACWWTRTGIHCCIYAGITTCH</sequence>
<keyword evidence="2" id="KW-1185">Reference proteome</keyword>
<protein>
    <submittedName>
        <fullName evidence="1">Uncharacterized protein</fullName>
    </submittedName>
</protein>
<dbReference type="RefSeq" id="WP_158079495.1">
    <property type="nucleotide sequence ID" value="NZ_JADBDZ010000001.1"/>
</dbReference>
<gene>
    <name evidence="1" type="ORF">H4W34_000510</name>
</gene>
<organism evidence="1 2">
    <name type="scientific">Actinomadura algeriensis</name>
    <dbReference type="NCBI Taxonomy" id="1679523"/>
    <lineage>
        <taxon>Bacteria</taxon>
        <taxon>Bacillati</taxon>
        <taxon>Actinomycetota</taxon>
        <taxon>Actinomycetes</taxon>
        <taxon>Streptosporangiales</taxon>
        <taxon>Thermomonosporaceae</taxon>
        <taxon>Actinomadura</taxon>
    </lineage>
</organism>
<reference evidence="1 2" key="1">
    <citation type="submission" date="2020-10" db="EMBL/GenBank/DDBJ databases">
        <title>Sequencing the genomes of 1000 actinobacteria strains.</title>
        <authorList>
            <person name="Klenk H.-P."/>
        </authorList>
    </citation>
    <scope>NUCLEOTIDE SEQUENCE [LARGE SCALE GENOMIC DNA]</scope>
    <source>
        <strain evidence="1 2">DSM 46744</strain>
    </source>
</reference>
<evidence type="ECO:0000313" key="1">
    <source>
        <dbReference type="EMBL" id="MBE1530677.1"/>
    </source>
</evidence>
<comment type="caution">
    <text evidence="1">The sequence shown here is derived from an EMBL/GenBank/DDBJ whole genome shotgun (WGS) entry which is preliminary data.</text>
</comment>
<dbReference type="Proteomes" id="UP000627838">
    <property type="component" value="Unassembled WGS sequence"/>
</dbReference>
<proteinExistence type="predicted"/>
<dbReference type="EMBL" id="JADBDZ010000001">
    <property type="protein sequence ID" value="MBE1530677.1"/>
    <property type="molecule type" value="Genomic_DNA"/>
</dbReference>
<name>A0ABR9JJF9_9ACTN</name>